<dbReference type="Gene3D" id="1.25.10.10">
    <property type="entry name" value="Leucine-rich Repeat Variant"/>
    <property type="match status" value="1"/>
</dbReference>
<reference evidence="1 2" key="1">
    <citation type="submission" date="2019-10" db="EMBL/GenBank/DDBJ databases">
        <authorList>
            <person name="Dong K."/>
        </authorList>
    </citation>
    <scope>NUCLEOTIDE SEQUENCE [LARGE SCALE GENOMIC DNA]</scope>
    <source>
        <strain evidence="2">dk4302</strain>
    </source>
</reference>
<organism evidence="1 2">
    <name type="scientific">Sphingobacterium zhuxiongii</name>
    <dbReference type="NCBI Taxonomy" id="2662364"/>
    <lineage>
        <taxon>Bacteria</taxon>
        <taxon>Pseudomonadati</taxon>
        <taxon>Bacteroidota</taxon>
        <taxon>Sphingobacteriia</taxon>
        <taxon>Sphingobacteriales</taxon>
        <taxon>Sphingobacteriaceae</taxon>
        <taxon>Sphingobacterium</taxon>
    </lineage>
</organism>
<accession>A0A5Q0QA99</accession>
<proteinExistence type="predicted"/>
<dbReference type="SUPFAM" id="SSF48371">
    <property type="entry name" value="ARM repeat"/>
    <property type="match status" value="1"/>
</dbReference>
<evidence type="ECO:0000313" key="2">
    <source>
        <dbReference type="Proteomes" id="UP000326921"/>
    </source>
</evidence>
<gene>
    <name evidence="1" type="ORF">GFH32_08515</name>
</gene>
<dbReference type="InterPro" id="IPR011989">
    <property type="entry name" value="ARM-like"/>
</dbReference>
<evidence type="ECO:0008006" key="3">
    <source>
        <dbReference type="Google" id="ProtNLM"/>
    </source>
</evidence>
<keyword evidence="2" id="KW-1185">Reference proteome</keyword>
<dbReference type="RefSeq" id="WP_153511152.1">
    <property type="nucleotide sequence ID" value="NZ_CP045652.1"/>
</dbReference>
<sequence length="205" mass="23392">MSILSKLSTAQGLKDETANIALAIQIAANEDQEAINELLENLSNRKLQNDCIKTLYEIAERKPTLIAPYFSIFLYLLSSKNNRLQWGAMTAIYSIADQTASQIVDSLDQLELAATQGSVITRDNFVKTLVKLLKHAELQEETFHRLLKQLKQAPDNQYPMYAEEIMKELPKPFQEIFKTALNQRLNDLPKESQQKRITKLLKKLA</sequence>
<dbReference type="InterPro" id="IPR016024">
    <property type="entry name" value="ARM-type_fold"/>
</dbReference>
<name>A0A5Q0QA99_9SPHI</name>
<dbReference type="KEGG" id="sphe:GFH32_08515"/>
<protein>
    <recommendedName>
        <fullName evidence="3">HEAT repeat domain-containing protein</fullName>
    </recommendedName>
</protein>
<dbReference type="AlphaFoldDB" id="A0A5Q0QA99"/>
<evidence type="ECO:0000313" key="1">
    <source>
        <dbReference type="EMBL" id="QGA26366.1"/>
    </source>
</evidence>
<dbReference type="Proteomes" id="UP000326921">
    <property type="component" value="Chromosome"/>
</dbReference>
<dbReference type="EMBL" id="CP045652">
    <property type="protein sequence ID" value="QGA26366.1"/>
    <property type="molecule type" value="Genomic_DNA"/>
</dbReference>